<accession>A0A017SRF4</accession>
<feature type="compositionally biased region" description="Basic and acidic residues" evidence="11">
    <location>
        <begin position="302"/>
        <end position="319"/>
    </location>
</feature>
<dbReference type="GO" id="GO:0003700">
    <property type="term" value="F:DNA-binding transcription factor activity"/>
    <property type="evidence" value="ECO:0007669"/>
    <property type="project" value="InterPro"/>
</dbReference>
<comment type="catalytic activity">
    <reaction evidence="1">
        <text>Endonucleolytic cleavage of RNA, removing extra 3' nucleotides from tRNA precursor, generating 3' termini of tRNAs. A 3'-hydroxy group is left at the tRNA terminus and a 5'-phosphoryl group is left at the trailer molecule.</text>
        <dbReference type="EC" id="3.1.26.11"/>
    </reaction>
</comment>
<evidence type="ECO:0000256" key="1">
    <source>
        <dbReference type="ARBA" id="ARBA00000402"/>
    </source>
</evidence>
<name>A0A017SRF4_ASPRC</name>
<evidence type="ECO:0000256" key="4">
    <source>
        <dbReference type="ARBA" id="ARBA00012477"/>
    </source>
</evidence>
<feature type="region of interest" description="Disordered" evidence="11">
    <location>
        <begin position="1587"/>
        <end position="1656"/>
    </location>
</feature>
<feature type="region of interest" description="Disordered" evidence="11">
    <location>
        <begin position="268"/>
        <end position="327"/>
    </location>
</feature>
<dbReference type="GO" id="GO:0005739">
    <property type="term" value="C:mitochondrion"/>
    <property type="evidence" value="ECO:0007669"/>
    <property type="project" value="TreeGrafter"/>
</dbReference>
<feature type="domain" description="BZIP" evidence="12">
    <location>
        <begin position="312"/>
        <end position="375"/>
    </location>
</feature>
<dbReference type="GeneID" id="63701170"/>
<protein>
    <recommendedName>
        <fullName evidence="4">ribonuclease Z</fullName>
        <ecNumber evidence="4">3.1.26.11</ecNumber>
    </recommendedName>
</protein>
<feature type="compositionally biased region" description="Low complexity" evidence="11">
    <location>
        <begin position="269"/>
        <end position="287"/>
    </location>
</feature>
<comment type="similarity">
    <text evidence="3">Belongs to the RNase Z family.</text>
</comment>
<dbReference type="Pfam" id="PF13691">
    <property type="entry name" value="Lactamase_B_4"/>
    <property type="match status" value="1"/>
</dbReference>
<dbReference type="SUPFAM" id="SSF56281">
    <property type="entry name" value="Metallo-hydrolase/oxidoreductase"/>
    <property type="match status" value="2"/>
</dbReference>
<keyword evidence="9" id="KW-0378">Hydrolase</keyword>
<feature type="compositionally biased region" description="Low complexity" evidence="11">
    <location>
        <begin position="217"/>
        <end position="231"/>
    </location>
</feature>
<feature type="compositionally biased region" description="Polar residues" evidence="11">
    <location>
        <begin position="241"/>
        <end position="252"/>
    </location>
</feature>
<dbReference type="SMART" id="SM00338">
    <property type="entry name" value="BRLZ"/>
    <property type="match status" value="1"/>
</dbReference>
<dbReference type="CDD" id="cd14810">
    <property type="entry name" value="bZIP_u1"/>
    <property type="match status" value="1"/>
</dbReference>
<dbReference type="CDD" id="cd07718">
    <property type="entry name" value="RNaseZ_ELAC1_ELAC2-C-term-like_MBL-fold"/>
    <property type="match status" value="1"/>
</dbReference>
<keyword evidence="6" id="KW-0540">Nuclease</keyword>
<sequence>MATLAEHPTVAPSTTCYDPDIDSFLNLDQITYATEAPRPKASLPSQPAVPSTDFAAGDVRSAGFASNGQTPIAFQAPSHQYDEHKQQTGLPPGALAHAMSFNHANNMGYGGASPGFAMGGDMYPQMKREDPLDFNAIPARNPAEMDMEGDNINSAPGYFFSPNPNKAQFVDPNALASQEAVPAGHSTQVGRMYPGMHQQQAAMAKAAQQQRQHEMLRQQQQQQQQQQQLQQRRMEEQAQQSNASQPRAQRNSDPVVEERISRLLQQIRQSSMSSPSDSPSPSLLPQMAKAKKEEQDMDEDERLLASEEGKKLSSKERRQLRNKVSARAFRSRRKEYIGQLENEIASRTNESHELRIQNRALYEENARLTDLAHMLLASPQFSNFMEEMNVTGLPQLQTTSKQQPQQSQPQSQPQQQQQQQPTQPSQPPMQANIPEATQNQTPQDFQMQQSMVMVPNQGMDMTGMGLNGGWNSGIDINYANTPVFAVMEVPEGPALDAEVLSGKSSSFGSILPESTKQEAPVLERAPQVEEPKEVTGVVNPNVEIDESDPAFALFVDSVKSQTHTEESFEGVKSEKAPAFELVVECDSKTTEARFAQLCLSMEASFERVSMFYYQVLTTPTGDTPGTTLLLHFPDKRYFFGHLSEGTQRACTERGVKLTYLTDAFLTGRTEWANNGGLIGTILTQADGLINSNLALETAAQAKGLTAEQTKHGVPYAEKNGQVVAQRGSLTIHGGRNITHSLATARRFVFRKGMPVFMREYDSETMGKRRSVANEDAFQEPSWFDNNIKVWAMPVSSSPTGQDGGETLQSGQQSPRKRSLDEFQEKEDGVDMRDRRLREQIMRQSVVTDMFNSSWRMDALIETPLAEVKMPASMFIRNPETKQLEQYMGPAPGSDQPLPNIKVLVRQPWPGATVEKLPPTTWCDEALSYVVRNHDVRGKFDPKKAEALKIRKGPDYARLTKGESVVSMDGKTVTPEMVLGPPRPGKGLAIIDLPSVDYVENLVNRPEWNSPAVTTDLEAFLWILGPGVGDHPKLREFVEKRPNAKHIVSSTDYCPNYLALPSVAGSSIRLARLKGDSYSIPFHDNVTLPQPGTPTHGSEVTKQSIQSSPFEPSEPGLVIGMEPKFEVNRSEVMQRLNPAEVVDKIPRAVEKRVDTIRKRMKKQEFLKKLENVRKDLPGQDVEIIALGTGSSAPSKYRNVSATLLKVPGYGYYLLDCGENTLGQLKRVYNPEELREVLRNLRMIWISHLHADHHLGTASLIKAWYKENYPKGVPSQGQYIEDDVSKILEEKRLFILSEESMISWLEEYAAVEDYGFSKTVPLSAYPYMDGNKRILTSFVYRHTRADGSYPGQMRDVGKPSNTLLRFDDDNSPLTTQLRAATGLQDFRTTRVSHCRGAMAASLIFPDGFQVSFSGDCRPSQSFAEIGKGSTVLIHEATFQDDMYQSAMAKRHSTTSEALEVGRRMEARTILLTHFSQRYQKVAYVDQKTGAVKHEEAQDTPADADAGEEPETLQDDTSSTAPKSFKDVITLRRPNQHTSPSTRSSVLDRTPTTAVFDYMRVRVGDIPIAQAYAPALEKLFDILERASTEEANQAKKEREEQKPIDSKRGKKKAERQALSQGKQLPVQEVSAADVETGPSVWSADESESGWSTSEPEDDK</sequence>
<dbReference type="GO" id="GO:0046872">
    <property type="term" value="F:metal ion binding"/>
    <property type="evidence" value="ECO:0007669"/>
    <property type="project" value="UniProtKB-KW"/>
</dbReference>
<feature type="region of interest" description="Disordered" evidence="11">
    <location>
        <begin position="793"/>
        <end position="830"/>
    </location>
</feature>
<feature type="region of interest" description="Disordered" evidence="11">
    <location>
        <begin position="1487"/>
        <end position="1544"/>
    </location>
</feature>
<evidence type="ECO:0000259" key="12">
    <source>
        <dbReference type="PROSITE" id="PS50217"/>
    </source>
</evidence>
<gene>
    <name evidence="13" type="ORF">EURHEDRAFT_512193</name>
</gene>
<dbReference type="GO" id="GO:0042781">
    <property type="term" value="F:3'-tRNA processing endoribonuclease activity"/>
    <property type="evidence" value="ECO:0007669"/>
    <property type="project" value="UniProtKB-EC"/>
</dbReference>
<dbReference type="RefSeq" id="XP_040642563.1">
    <property type="nucleotide sequence ID" value="XM_040786046.1"/>
</dbReference>
<proteinExistence type="inferred from homology"/>
<reference evidence="14" key="1">
    <citation type="journal article" date="2014" name="Nat. Commun.">
        <title>Genomic adaptations of the halophilic Dead Sea filamentous fungus Eurotium rubrum.</title>
        <authorList>
            <person name="Kis-Papo T."/>
            <person name="Weig A.R."/>
            <person name="Riley R."/>
            <person name="Persoh D."/>
            <person name="Salamov A."/>
            <person name="Sun H."/>
            <person name="Lipzen A."/>
            <person name="Wasser S.P."/>
            <person name="Rambold G."/>
            <person name="Grigoriev I.V."/>
            <person name="Nevo E."/>
        </authorList>
    </citation>
    <scope>NUCLEOTIDE SEQUENCE [LARGE SCALE GENOMIC DNA]</scope>
    <source>
        <strain evidence="14">CBS 135680</strain>
    </source>
</reference>
<evidence type="ECO:0000256" key="3">
    <source>
        <dbReference type="ARBA" id="ARBA00007823"/>
    </source>
</evidence>
<keyword evidence="5" id="KW-0819">tRNA processing</keyword>
<feature type="compositionally biased region" description="Basic and acidic residues" evidence="11">
    <location>
        <begin position="1587"/>
        <end position="1604"/>
    </location>
</feature>
<organism evidence="13 14">
    <name type="scientific">Aspergillus ruber (strain CBS 135680)</name>
    <dbReference type="NCBI Taxonomy" id="1388766"/>
    <lineage>
        <taxon>Eukaryota</taxon>
        <taxon>Fungi</taxon>
        <taxon>Dikarya</taxon>
        <taxon>Ascomycota</taxon>
        <taxon>Pezizomycotina</taxon>
        <taxon>Eurotiomycetes</taxon>
        <taxon>Eurotiomycetidae</taxon>
        <taxon>Eurotiales</taxon>
        <taxon>Aspergillaceae</taxon>
        <taxon>Aspergillus</taxon>
        <taxon>Aspergillus subgen. Aspergillus</taxon>
    </lineage>
</organism>
<keyword evidence="10" id="KW-0862">Zinc</keyword>
<evidence type="ECO:0000256" key="9">
    <source>
        <dbReference type="ARBA" id="ARBA00022801"/>
    </source>
</evidence>
<dbReference type="STRING" id="1388766.A0A017SRF4"/>
<dbReference type="PANTHER" id="PTHR12553">
    <property type="entry name" value="ZINC PHOSPHODIESTERASE ELAC PROTEIN 2"/>
    <property type="match status" value="1"/>
</dbReference>
<dbReference type="InterPro" id="IPR036866">
    <property type="entry name" value="RibonucZ/Hydroxyglut_hydro"/>
</dbReference>
<dbReference type="EMBL" id="KK088412">
    <property type="protein sequence ID" value="EYE98875.1"/>
    <property type="molecule type" value="Genomic_DNA"/>
</dbReference>
<feature type="compositionally biased region" description="Polar residues" evidence="11">
    <location>
        <begin position="794"/>
        <end position="813"/>
    </location>
</feature>
<dbReference type="InterPro" id="IPR027794">
    <property type="entry name" value="tRNase_Z_dom"/>
</dbReference>
<feature type="compositionally biased region" description="Polar residues" evidence="11">
    <location>
        <begin position="1533"/>
        <end position="1544"/>
    </location>
</feature>
<keyword evidence="14" id="KW-1185">Reference proteome</keyword>
<dbReference type="Proteomes" id="UP000019804">
    <property type="component" value="Unassembled WGS sequence"/>
</dbReference>
<dbReference type="Pfam" id="PF00170">
    <property type="entry name" value="bZIP_1"/>
    <property type="match status" value="1"/>
</dbReference>
<dbReference type="PROSITE" id="PS50217">
    <property type="entry name" value="BZIP"/>
    <property type="match status" value="1"/>
</dbReference>
<dbReference type="GO" id="GO:1990180">
    <property type="term" value="P:mitochondrial tRNA 3'-end processing"/>
    <property type="evidence" value="ECO:0007669"/>
    <property type="project" value="TreeGrafter"/>
</dbReference>
<dbReference type="OrthoDB" id="527344at2759"/>
<dbReference type="EC" id="3.1.26.11" evidence="4"/>
<feature type="compositionally biased region" description="Basic and acidic residues" evidence="11">
    <location>
        <begin position="817"/>
        <end position="830"/>
    </location>
</feature>
<evidence type="ECO:0000256" key="8">
    <source>
        <dbReference type="ARBA" id="ARBA00022759"/>
    </source>
</evidence>
<feature type="region of interest" description="Disordered" evidence="11">
    <location>
        <begin position="396"/>
        <end position="442"/>
    </location>
</feature>
<evidence type="ECO:0000256" key="2">
    <source>
        <dbReference type="ARBA" id="ARBA00001947"/>
    </source>
</evidence>
<feature type="compositionally biased region" description="Low complexity" evidence="11">
    <location>
        <begin position="396"/>
        <end position="423"/>
    </location>
</feature>
<feature type="compositionally biased region" description="Polar residues" evidence="11">
    <location>
        <begin position="1089"/>
        <end position="1109"/>
    </location>
</feature>
<keyword evidence="8" id="KW-0255">Endonuclease</keyword>
<dbReference type="InterPro" id="IPR004827">
    <property type="entry name" value="bZIP"/>
</dbReference>
<dbReference type="FunFam" id="1.20.5.170:FF:000031">
    <property type="entry name" value="BZIP transcription factor (MeaB)"/>
    <property type="match status" value="1"/>
</dbReference>
<dbReference type="Gene3D" id="1.20.5.170">
    <property type="match status" value="1"/>
</dbReference>
<keyword evidence="7" id="KW-0479">Metal-binding</keyword>
<evidence type="ECO:0000313" key="14">
    <source>
        <dbReference type="Proteomes" id="UP000019804"/>
    </source>
</evidence>
<evidence type="ECO:0000256" key="6">
    <source>
        <dbReference type="ARBA" id="ARBA00022722"/>
    </source>
</evidence>
<dbReference type="InterPro" id="IPR047151">
    <property type="entry name" value="RNZ2-like"/>
</dbReference>
<dbReference type="PANTHER" id="PTHR12553:SF49">
    <property type="entry name" value="ZINC PHOSPHODIESTERASE ELAC PROTEIN 2"/>
    <property type="match status" value="1"/>
</dbReference>
<dbReference type="HOGENOM" id="CLU_242295_0_0_1"/>
<feature type="region of interest" description="Disordered" evidence="11">
    <location>
        <begin position="1089"/>
        <end position="1112"/>
    </location>
</feature>
<evidence type="ECO:0000256" key="7">
    <source>
        <dbReference type="ARBA" id="ARBA00022723"/>
    </source>
</evidence>
<dbReference type="InterPro" id="IPR046347">
    <property type="entry name" value="bZIP_sf"/>
</dbReference>
<feature type="compositionally biased region" description="Acidic residues" evidence="11">
    <location>
        <begin position="1502"/>
        <end position="1511"/>
    </location>
</feature>
<dbReference type="SUPFAM" id="SSF57959">
    <property type="entry name" value="Leucine zipper domain"/>
    <property type="match status" value="1"/>
</dbReference>
<evidence type="ECO:0000256" key="10">
    <source>
        <dbReference type="ARBA" id="ARBA00022833"/>
    </source>
</evidence>
<feature type="region of interest" description="Disordered" evidence="11">
    <location>
        <begin position="197"/>
        <end position="255"/>
    </location>
</feature>
<evidence type="ECO:0000313" key="13">
    <source>
        <dbReference type="EMBL" id="EYE98875.1"/>
    </source>
</evidence>
<feature type="compositionally biased region" description="Low complexity" evidence="11">
    <location>
        <begin position="198"/>
        <end position="210"/>
    </location>
</feature>
<comment type="cofactor">
    <cofactor evidence="2">
        <name>Zn(2+)</name>
        <dbReference type="ChEBI" id="CHEBI:29105"/>
    </cofactor>
</comment>
<evidence type="ECO:0000256" key="11">
    <source>
        <dbReference type="SAM" id="MobiDB-lite"/>
    </source>
</evidence>
<dbReference type="Gene3D" id="3.60.15.10">
    <property type="entry name" value="Ribonuclease Z/Hydroxyacylglutathione hydrolase-like"/>
    <property type="match status" value="2"/>
</dbReference>
<evidence type="ECO:0000256" key="5">
    <source>
        <dbReference type="ARBA" id="ARBA00022694"/>
    </source>
</evidence>